<dbReference type="AlphaFoldDB" id="A0A9D4RRA8"/>
<organism evidence="2 3">
    <name type="scientific">Dreissena polymorpha</name>
    <name type="common">Zebra mussel</name>
    <name type="synonym">Mytilus polymorpha</name>
    <dbReference type="NCBI Taxonomy" id="45954"/>
    <lineage>
        <taxon>Eukaryota</taxon>
        <taxon>Metazoa</taxon>
        <taxon>Spiralia</taxon>
        <taxon>Lophotrochozoa</taxon>
        <taxon>Mollusca</taxon>
        <taxon>Bivalvia</taxon>
        <taxon>Autobranchia</taxon>
        <taxon>Heteroconchia</taxon>
        <taxon>Euheterodonta</taxon>
        <taxon>Imparidentia</taxon>
        <taxon>Neoheterodontei</taxon>
        <taxon>Myida</taxon>
        <taxon>Dreissenoidea</taxon>
        <taxon>Dreissenidae</taxon>
        <taxon>Dreissena</taxon>
    </lineage>
</organism>
<name>A0A9D4RRA8_DREPO</name>
<comment type="caution">
    <text evidence="2">The sequence shown here is derived from an EMBL/GenBank/DDBJ whole genome shotgun (WGS) entry which is preliminary data.</text>
</comment>
<reference evidence="2" key="1">
    <citation type="journal article" date="2019" name="bioRxiv">
        <title>The Genome of the Zebra Mussel, Dreissena polymorpha: A Resource for Invasive Species Research.</title>
        <authorList>
            <person name="McCartney M.A."/>
            <person name="Auch B."/>
            <person name="Kono T."/>
            <person name="Mallez S."/>
            <person name="Zhang Y."/>
            <person name="Obille A."/>
            <person name="Becker A."/>
            <person name="Abrahante J.E."/>
            <person name="Garbe J."/>
            <person name="Badalamenti J.P."/>
            <person name="Herman A."/>
            <person name="Mangelson H."/>
            <person name="Liachko I."/>
            <person name="Sullivan S."/>
            <person name="Sone E.D."/>
            <person name="Koren S."/>
            <person name="Silverstein K.A.T."/>
            <person name="Beckman K.B."/>
            <person name="Gohl D.M."/>
        </authorList>
    </citation>
    <scope>NUCLEOTIDE SEQUENCE</scope>
    <source>
        <strain evidence="2">Duluth1</strain>
        <tissue evidence="2">Whole animal</tissue>
    </source>
</reference>
<dbReference type="SUPFAM" id="SSF57603">
    <property type="entry name" value="FnI-like domain"/>
    <property type="match status" value="1"/>
</dbReference>
<evidence type="ECO:0000313" key="2">
    <source>
        <dbReference type="EMBL" id="KAH3878069.1"/>
    </source>
</evidence>
<sequence>MPSMTGSPCEICQCFNGSAMCASIDCPACEGPTPDGQCCPICGPGSGIGN</sequence>
<accession>A0A9D4RRA8</accession>
<keyword evidence="3" id="KW-1185">Reference proteome</keyword>
<gene>
    <name evidence="1" type="ORF">DPMN_001941</name>
    <name evidence="2" type="ORF">DPMN_001951</name>
</gene>
<dbReference type="Gene3D" id="6.20.200.20">
    <property type="match status" value="1"/>
</dbReference>
<dbReference type="EMBL" id="JAIWYP010000001">
    <property type="protein sequence ID" value="KAH3878069.1"/>
    <property type="molecule type" value="Genomic_DNA"/>
</dbReference>
<evidence type="ECO:0000313" key="1">
    <source>
        <dbReference type="EMBL" id="KAH3878060.1"/>
    </source>
</evidence>
<protein>
    <submittedName>
        <fullName evidence="2">Uncharacterized protein</fullName>
    </submittedName>
</protein>
<dbReference type="EMBL" id="JAIWYP010000001">
    <property type="protein sequence ID" value="KAH3878060.1"/>
    <property type="molecule type" value="Genomic_DNA"/>
</dbReference>
<dbReference type="Proteomes" id="UP000828390">
    <property type="component" value="Unassembled WGS sequence"/>
</dbReference>
<proteinExistence type="predicted"/>
<evidence type="ECO:0000313" key="3">
    <source>
        <dbReference type="Proteomes" id="UP000828390"/>
    </source>
</evidence>
<reference evidence="2" key="2">
    <citation type="submission" date="2020-11" db="EMBL/GenBank/DDBJ databases">
        <authorList>
            <person name="McCartney M.A."/>
            <person name="Auch B."/>
            <person name="Kono T."/>
            <person name="Mallez S."/>
            <person name="Becker A."/>
            <person name="Gohl D.M."/>
            <person name="Silverstein K.A.T."/>
            <person name="Koren S."/>
            <person name="Bechman K.B."/>
            <person name="Herman A."/>
            <person name="Abrahante J.E."/>
            <person name="Garbe J."/>
        </authorList>
    </citation>
    <scope>NUCLEOTIDE SEQUENCE</scope>
    <source>
        <strain evidence="2">Duluth1</strain>
        <tissue evidence="2">Whole animal</tissue>
    </source>
</reference>
<dbReference type="Pfam" id="PF23334">
    <property type="entry name" value="VWC2L_2nd"/>
    <property type="match status" value="1"/>
</dbReference>